<reference evidence="2 3" key="1">
    <citation type="submission" date="2020-03" db="EMBL/GenBank/DDBJ databases">
        <title>Weissella sp. nov., isolated from Cybister lewisianus.</title>
        <authorList>
            <person name="Hyun D.-W."/>
            <person name="Bae J.-W."/>
        </authorList>
    </citation>
    <scope>NUCLEOTIDE SEQUENCE [LARGE SCALE GENOMIC DNA]</scope>
    <source>
        <strain evidence="2 3">HDW19</strain>
    </source>
</reference>
<evidence type="ECO:0000259" key="1">
    <source>
        <dbReference type="Pfam" id="PF04991"/>
    </source>
</evidence>
<sequence>MDSEKEYINITEIQKIMLDILRDVITFCNNNDYHYILTGGSALGATRHKGFIPWDDDMDIALPRNEYEQFIHKYQPQYSNLVKLNSENTKNWLYPYTRISDSKTVAEGRWAEVQNGVYVDIFPIDAISGNKTGQIIGYLKMKYLDVMRNSTRRIAISKEEPFWWLKPLLIKFAKRKSTGEWVNKMERLAQKSNRKHFNYSNAFSLFVVQGLNKRRENFNKDMYFKRNKAVFEGESVFVPGNVNQYLTQMYGNWENIPNNIEKKTHARFYRKGI</sequence>
<keyword evidence="3" id="KW-1185">Reference proteome</keyword>
<dbReference type="Proteomes" id="UP000500741">
    <property type="component" value="Chromosome"/>
</dbReference>
<protein>
    <submittedName>
        <fullName evidence="2">LicD family protein</fullName>
    </submittedName>
</protein>
<evidence type="ECO:0000313" key="3">
    <source>
        <dbReference type="Proteomes" id="UP000500741"/>
    </source>
</evidence>
<dbReference type="PANTHER" id="PTHR43404">
    <property type="entry name" value="LIPOPOLYSACCHARIDE CHOLINEPHOSPHOTRANSFERASE LICD"/>
    <property type="match status" value="1"/>
</dbReference>
<dbReference type="Pfam" id="PF04991">
    <property type="entry name" value="LicD"/>
    <property type="match status" value="1"/>
</dbReference>
<dbReference type="InterPro" id="IPR007074">
    <property type="entry name" value="LicD/FKTN/FKRP_NTP_transf"/>
</dbReference>
<dbReference type="PANTHER" id="PTHR43404:SF2">
    <property type="entry name" value="LIPOPOLYSACCHARIDE CHOLINEPHOSPHOTRANSFERASE LICD"/>
    <property type="match status" value="1"/>
</dbReference>
<gene>
    <name evidence="2" type="ORF">G7084_05465</name>
</gene>
<dbReference type="InterPro" id="IPR052942">
    <property type="entry name" value="LPS_cholinephosphotransferase"/>
</dbReference>
<proteinExistence type="predicted"/>
<dbReference type="AlphaFoldDB" id="A0A6G8B0R1"/>
<dbReference type="GO" id="GO:0009100">
    <property type="term" value="P:glycoprotein metabolic process"/>
    <property type="evidence" value="ECO:0007669"/>
    <property type="project" value="UniProtKB-ARBA"/>
</dbReference>
<evidence type="ECO:0000313" key="2">
    <source>
        <dbReference type="EMBL" id="QIL50809.1"/>
    </source>
</evidence>
<accession>A0A6G8B0R1</accession>
<dbReference type="KEGG" id="wco:G7084_05465"/>
<dbReference type="RefSeq" id="WP_166010772.1">
    <property type="nucleotide sequence ID" value="NZ_CP049888.1"/>
</dbReference>
<feature type="domain" description="LicD/FKTN/FKRP nucleotidyltransferase" evidence="1">
    <location>
        <begin position="28"/>
        <end position="251"/>
    </location>
</feature>
<name>A0A6G8B0R1_9LACO</name>
<organism evidence="2 3">
    <name type="scientific">Weissella coleopterorum</name>
    <dbReference type="NCBI Taxonomy" id="2714949"/>
    <lineage>
        <taxon>Bacteria</taxon>
        <taxon>Bacillati</taxon>
        <taxon>Bacillota</taxon>
        <taxon>Bacilli</taxon>
        <taxon>Lactobacillales</taxon>
        <taxon>Lactobacillaceae</taxon>
        <taxon>Weissella</taxon>
    </lineage>
</organism>
<dbReference type="EMBL" id="CP049888">
    <property type="protein sequence ID" value="QIL50809.1"/>
    <property type="molecule type" value="Genomic_DNA"/>
</dbReference>